<feature type="region of interest" description="Disordered" evidence="1">
    <location>
        <begin position="132"/>
        <end position="153"/>
    </location>
</feature>
<sequence length="207" mass="23533">MGTELQYAINPLANSQNNNIFAANRLDDWDCLENKGLKENLQTVALDKLQCSMDRMLEQHNLESIKKTMLMHEDIFKQQVRELHRLYKPSKEDIEEDQAGPRQQQGTSKTAKRVVMNQMRKVTVELTLSIGGSTGKKRSKKHQHRRSPDLGCTGLTHNKFRELGSSAFIKSEECGAPDNTLGSSSAALDQQNKRPHWLFRGLSLNRT</sequence>
<dbReference type="EMBL" id="CM018040">
    <property type="protein sequence ID" value="KAA8535673.1"/>
    <property type="molecule type" value="Genomic_DNA"/>
</dbReference>
<dbReference type="Proteomes" id="UP000325577">
    <property type="component" value="Linkage Group LG17"/>
</dbReference>
<evidence type="ECO:0000313" key="3">
    <source>
        <dbReference type="Proteomes" id="UP000325577"/>
    </source>
</evidence>
<reference evidence="2 3" key="1">
    <citation type="submission" date="2019-09" db="EMBL/GenBank/DDBJ databases">
        <title>A chromosome-level genome assembly of the Chinese tupelo Nyssa sinensis.</title>
        <authorList>
            <person name="Yang X."/>
            <person name="Kang M."/>
            <person name="Yang Y."/>
            <person name="Xiong H."/>
            <person name="Wang M."/>
            <person name="Zhang Z."/>
            <person name="Wang Z."/>
            <person name="Wu H."/>
            <person name="Ma T."/>
            <person name="Liu J."/>
            <person name="Xi Z."/>
        </authorList>
    </citation>
    <scope>NUCLEOTIDE SEQUENCE [LARGE SCALE GENOMIC DNA]</scope>
    <source>
        <strain evidence="2">J267</strain>
        <tissue evidence="2">Leaf</tissue>
    </source>
</reference>
<keyword evidence="3" id="KW-1185">Reference proteome</keyword>
<organism evidence="2 3">
    <name type="scientific">Nyssa sinensis</name>
    <dbReference type="NCBI Taxonomy" id="561372"/>
    <lineage>
        <taxon>Eukaryota</taxon>
        <taxon>Viridiplantae</taxon>
        <taxon>Streptophyta</taxon>
        <taxon>Embryophyta</taxon>
        <taxon>Tracheophyta</taxon>
        <taxon>Spermatophyta</taxon>
        <taxon>Magnoliopsida</taxon>
        <taxon>eudicotyledons</taxon>
        <taxon>Gunneridae</taxon>
        <taxon>Pentapetalae</taxon>
        <taxon>asterids</taxon>
        <taxon>Cornales</taxon>
        <taxon>Nyssaceae</taxon>
        <taxon>Nyssa</taxon>
    </lineage>
</organism>
<dbReference type="OrthoDB" id="1928288at2759"/>
<name>A0A5J5AXJ6_9ASTE</name>
<gene>
    <name evidence="2" type="ORF">F0562_030676</name>
</gene>
<evidence type="ECO:0000256" key="1">
    <source>
        <dbReference type="SAM" id="MobiDB-lite"/>
    </source>
</evidence>
<proteinExistence type="predicted"/>
<dbReference type="AlphaFoldDB" id="A0A5J5AXJ6"/>
<feature type="region of interest" description="Disordered" evidence="1">
    <location>
        <begin position="90"/>
        <end position="112"/>
    </location>
</feature>
<feature type="compositionally biased region" description="Basic residues" evidence="1">
    <location>
        <begin position="135"/>
        <end position="145"/>
    </location>
</feature>
<evidence type="ECO:0000313" key="2">
    <source>
        <dbReference type="EMBL" id="KAA8535673.1"/>
    </source>
</evidence>
<protein>
    <submittedName>
        <fullName evidence="2">Uncharacterized protein</fullName>
    </submittedName>
</protein>
<accession>A0A5J5AXJ6</accession>